<evidence type="ECO:0000256" key="2">
    <source>
        <dbReference type="SAM" id="MobiDB-lite"/>
    </source>
</evidence>
<dbReference type="Proteomes" id="UP000002640">
    <property type="component" value="Unassembled WGS sequence"/>
</dbReference>
<protein>
    <submittedName>
        <fullName evidence="4">Uncharacterized protein</fullName>
    </submittedName>
</protein>
<feature type="signal peptide" evidence="3">
    <location>
        <begin position="1"/>
        <end position="26"/>
    </location>
</feature>
<sequence length="557" mass="61711">MLRRVRSVGVAVATLTPLAALAVGEAAQQYDDSNKVVYAKQQLLKWRNASDTDPSGEESKSAVAGASAWLGSAPPKFPYLLSISAGDNPAVVTNTLLGGAKVLGSYKEPTRETLKRLTAPTSTLECALHTIAMRYSELKTALHGDVPEDFDPRVGLKTSAEDTMMDALLDALRDLQYTEQENERGTGENEGNAATDAQNGPVTALPMFLLRDFDTLSDQDAERWLRWTHQESLELGLFSDEAGAAAGTEDRSSIDQPSMDAANICKRATEVGIILNAAGNWWSDIEAICRRLRDSNLNEVTLHEERVGVIHEACHNFLQDTEARLLQALHLDGSLQLPRDYSSSNHSESQPTDTSKAFSALETWKCLEALADVTPVTGGNALIGSPQQLLKQKDKTPLNCVSPVEALLPFNYREEGEQKFLDLIDQQVLYLRPKDAVEIGVIPCKKAALVSPCWVQTRPVIKKAFEKIHRSDAYFRVILDLDRFAANVEMRKEIEQYEQEIAERRQALLDMKRDFAILQFSMTPADKSQRKAELALIDVELQAKDVYLEKLRSLLTP</sequence>
<reference evidence="4 5" key="1">
    <citation type="journal article" date="2006" name="Science">
        <title>Phytophthora genome sequences uncover evolutionary origins and mechanisms of pathogenesis.</title>
        <authorList>
            <person name="Tyler B.M."/>
            <person name="Tripathy S."/>
            <person name="Zhang X."/>
            <person name="Dehal P."/>
            <person name="Jiang R.H."/>
            <person name="Aerts A."/>
            <person name="Arredondo F.D."/>
            <person name="Baxter L."/>
            <person name="Bensasson D."/>
            <person name="Beynon J.L."/>
            <person name="Chapman J."/>
            <person name="Damasceno C.M."/>
            <person name="Dorrance A.E."/>
            <person name="Dou D."/>
            <person name="Dickerman A.W."/>
            <person name="Dubchak I.L."/>
            <person name="Garbelotto M."/>
            <person name="Gijzen M."/>
            <person name="Gordon S.G."/>
            <person name="Govers F."/>
            <person name="Grunwald N.J."/>
            <person name="Huang W."/>
            <person name="Ivors K.L."/>
            <person name="Jones R.W."/>
            <person name="Kamoun S."/>
            <person name="Krampis K."/>
            <person name="Lamour K.H."/>
            <person name="Lee M.K."/>
            <person name="McDonald W.H."/>
            <person name="Medina M."/>
            <person name="Meijer H.J."/>
            <person name="Nordberg E.K."/>
            <person name="Maclean D.J."/>
            <person name="Ospina-Giraldo M.D."/>
            <person name="Morris P.F."/>
            <person name="Phuntumart V."/>
            <person name="Putnam N.H."/>
            <person name="Rash S."/>
            <person name="Rose J.K."/>
            <person name="Sakihama Y."/>
            <person name="Salamov A.A."/>
            <person name="Savidor A."/>
            <person name="Scheuring C.F."/>
            <person name="Smith B.M."/>
            <person name="Sobral B.W."/>
            <person name="Terry A."/>
            <person name="Torto-Alalibo T.A."/>
            <person name="Win J."/>
            <person name="Xu Z."/>
            <person name="Zhang H."/>
            <person name="Grigoriev I.V."/>
            <person name="Rokhsar D.S."/>
            <person name="Boore J.L."/>
        </authorList>
    </citation>
    <scope>NUCLEOTIDE SEQUENCE [LARGE SCALE GENOMIC DNA]</scope>
    <source>
        <strain evidence="4 5">P6497</strain>
    </source>
</reference>
<accession>G4Z695</accession>
<evidence type="ECO:0000313" key="5">
    <source>
        <dbReference type="Proteomes" id="UP000002640"/>
    </source>
</evidence>
<keyword evidence="1" id="KW-0175">Coiled coil</keyword>
<dbReference type="InParanoid" id="G4Z695"/>
<gene>
    <name evidence="4" type="ORF">PHYSODRAFT_329625</name>
</gene>
<evidence type="ECO:0000313" key="4">
    <source>
        <dbReference type="EMBL" id="EGZ21710.1"/>
    </source>
</evidence>
<dbReference type="AlphaFoldDB" id="G4Z695"/>
<feature type="chain" id="PRO_5003471932" evidence="3">
    <location>
        <begin position="27"/>
        <end position="557"/>
    </location>
</feature>
<dbReference type="KEGG" id="psoj:PHYSODRAFT_329625"/>
<evidence type="ECO:0000256" key="1">
    <source>
        <dbReference type="SAM" id="Coils"/>
    </source>
</evidence>
<name>G4Z695_PHYSP</name>
<dbReference type="RefSeq" id="XP_009524427.1">
    <property type="nucleotide sequence ID" value="XM_009526132.1"/>
</dbReference>
<keyword evidence="3" id="KW-0732">Signal</keyword>
<feature type="coiled-coil region" evidence="1">
    <location>
        <begin position="487"/>
        <end position="514"/>
    </location>
</feature>
<evidence type="ECO:0000256" key="3">
    <source>
        <dbReference type="SAM" id="SignalP"/>
    </source>
</evidence>
<dbReference type="OMA" id="RWLRWTH"/>
<organism evidence="4 5">
    <name type="scientific">Phytophthora sojae (strain P6497)</name>
    <name type="common">Soybean stem and root rot agent</name>
    <name type="synonym">Phytophthora megasperma f. sp. glycines</name>
    <dbReference type="NCBI Taxonomy" id="1094619"/>
    <lineage>
        <taxon>Eukaryota</taxon>
        <taxon>Sar</taxon>
        <taxon>Stramenopiles</taxon>
        <taxon>Oomycota</taxon>
        <taxon>Peronosporomycetes</taxon>
        <taxon>Peronosporales</taxon>
        <taxon>Peronosporaceae</taxon>
        <taxon>Phytophthora</taxon>
    </lineage>
</organism>
<keyword evidence="5" id="KW-1185">Reference proteome</keyword>
<dbReference type="GeneID" id="20645972"/>
<dbReference type="SMR" id="G4Z695"/>
<proteinExistence type="predicted"/>
<feature type="region of interest" description="Disordered" evidence="2">
    <location>
        <begin position="179"/>
        <end position="199"/>
    </location>
</feature>
<dbReference type="EMBL" id="JH159153">
    <property type="protein sequence ID" value="EGZ21710.1"/>
    <property type="molecule type" value="Genomic_DNA"/>
</dbReference>